<dbReference type="Pfam" id="PF11719">
    <property type="entry name" value="Drc1-Sld2"/>
    <property type="match status" value="1"/>
</dbReference>
<dbReference type="PROSITE" id="PS50158">
    <property type="entry name" value="ZF_CCHC"/>
    <property type="match status" value="1"/>
</dbReference>
<keyword evidence="3" id="KW-0863">Zinc-finger</keyword>
<dbReference type="GO" id="GO:0006260">
    <property type="term" value="P:DNA replication"/>
    <property type="evidence" value="ECO:0007669"/>
    <property type="project" value="InterPro"/>
</dbReference>
<dbReference type="InterPro" id="IPR001878">
    <property type="entry name" value="Znf_CCHC"/>
</dbReference>
<feature type="compositionally biased region" description="Polar residues" evidence="4">
    <location>
        <begin position="377"/>
        <end position="392"/>
    </location>
</feature>
<dbReference type="GO" id="GO:0005634">
    <property type="term" value="C:nucleus"/>
    <property type="evidence" value="ECO:0007669"/>
    <property type="project" value="UniProtKB-SubCell"/>
</dbReference>
<protein>
    <recommendedName>
        <fullName evidence="5">CCHC-type domain-containing protein</fullName>
    </recommendedName>
</protein>
<name>A0AAE0YVQ7_9GAST</name>
<evidence type="ECO:0000256" key="3">
    <source>
        <dbReference type="PROSITE-ProRule" id="PRU00047"/>
    </source>
</evidence>
<feature type="region of interest" description="Disordered" evidence="4">
    <location>
        <begin position="369"/>
        <end position="392"/>
    </location>
</feature>
<keyword evidence="2" id="KW-0539">Nucleus</keyword>
<dbReference type="SMART" id="SM00343">
    <property type="entry name" value="ZnF_C2HC"/>
    <property type="match status" value="1"/>
</dbReference>
<keyword evidence="3" id="KW-0862">Zinc</keyword>
<feature type="region of interest" description="Disordered" evidence="4">
    <location>
        <begin position="408"/>
        <end position="428"/>
    </location>
</feature>
<dbReference type="Gene3D" id="4.10.60.10">
    <property type="entry name" value="Zinc finger, CCHC-type"/>
    <property type="match status" value="1"/>
</dbReference>
<proteinExistence type="predicted"/>
<keyword evidence="7" id="KW-1185">Reference proteome</keyword>
<evidence type="ECO:0000256" key="2">
    <source>
        <dbReference type="ARBA" id="ARBA00023242"/>
    </source>
</evidence>
<dbReference type="InterPro" id="IPR021110">
    <property type="entry name" value="DNA_rep_checkpnt_protein"/>
</dbReference>
<feature type="domain" description="CCHC-type" evidence="5">
    <location>
        <begin position="521"/>
        <end position="536"/>
    </location>
</feature>
<organism evidence="6 7">
    <name type="scientific">Elysia crispata</name>
    <name type="common">lettuce slug</name>
    <dbReference type="NCBI Taxonomy" id="231223"/>
    <lineage>
        <taxon>Eukaryota</taxon>
        <taxon>Metazoa</taxon>
        <taxon>Spiralia</taxon>
        <taxon>Lophotrochozoa</taxon>
        <taxon>Mollusca</taxon>
        <taxon>Gastropoda</taxon>
        <taxon>Heterobranchia</taxon>
        <taxon>Euthyneura</taxon>
        <taxon>Panpulmonata</taxon>
        <taxon>Sacoglossa</taxon>
        <taxon>Placobranchoidea</taxon>
        <taxon>Plakobranchidae</taxon>
        <taxon>Elysia</taxon>
    </lineage>
</organism>
<evidence type="ECO:0000256" key="1">
    <source>
        <dbReference type="ARBA" id="ARBA00004123"/>
    </source>
</evidence>
<dbReference type="SUPFAM" id="SSF57756">
    <property type="entry name" value="Retrovirus zinc finger-like domains"/>
    <property type="match status" value="1"/>
</dbReference>
<gene>
    <name evidence="6" type="ORF">RRG08_058269</name>
</gene>
<keyword evidence="3" id="KW-0479">Metal-binding</keyword>
<dbReference type="Gene3D" id="1.10.10.1460">
    <property type="match status" value="1"/>
</dbReference>
<dbReference type="GO" id="GO:0008270">
    <property type="term" value="F:zinc ion binding"/>
    <property type="evidence" value="ECO:0007669"/>
    <property type="project" value="UniProtKB-KW"/>
</dbReference>
<dbReference type="CDD" id="cd22289">
    <property type="entry name" value="RecQL4_SLD2_NTD"/>
    <property type="match status" value="1"/>
</dbReference>
<sequence>MSDKESLEDLRCSLKKWEAAFVVVHQRKPNKEDLSNAPPNIREKYRLYHAGKKGPQSKLNTMAESPVAEHCDHTEVWSSKLNKKHQKCHNDTKKEHEDTSQDLLGKLGAKLFHNAKASQSTSFAIKKKQHGMCKQMHADENLSEAHNQISTSPDQRSDSCANMVEMVDKKTADMKTDQTSAKTSPNPVVEDFDLVVKGGIFKGAEKFLRKTSSGLTRATSHQSLISKSRLSFLSRDLTQRKDYHMGTEVEIDKAVIFEKSSSGADDKAYPENMIDSRPKNKTINESIGLAYCFSNACADRDQFDGSGNAVRNLEEIQSNVEKNVNSTNVAEKTLRHKNVPSNQTKTLSIPAEDIFDFSNENESLLEKQKLPKRRSVKQNQLSKQENATPQLKQIHTAKLTRSLYTDMEEQSLAETTGNKTPEIEDQSANVNTEFSEQSKEKGMMNEAEQSKKCTSSKTSTTYKKQIVKKSTAALNENFVSLNMKKKGYRRKGAAGLTAAQLRRKQWKQKMSARSASFGTNKCFKCGGEGHWANKCKGKSASKPDSAKSGGDFQAHTDAIESVEEADFPSLRQAALMARGTGKGNSAEKELDESDIADIEESIVRDRWEENDISNSQTPATIKPLSSIIHGKSI</sequence>
<comment type="subcellular location">
    <subcellularLocation>
        <location evidence="1">Nucleus</location>
    </subcellularLocation>
</comment>
<dbReference type="InterPro" id="IPR036875">
    <property type="entry name" value="Znf_CCHC_sf"/>
</dbReference>
<dbReference type="GO" id="GO:0003676">
    <property type="term" value="F:nucleic acid binding"/>
    <property type="evidence" value="ECO:0007669"/>
    <property type="project" value="InterPro"/>
</dbReference>
<dbReference type="Pfam" id="PF00098">
    <property type="entry name" value="zf-CCHC"/>
    <property type="match status" value="1"/>
</dbReference>
<accession>A0AAE0YVQ7</accession>
<reference evidence="6" key="1">
    <citation type="journal article" date="2023" name="G3 (Bethesda)">
        <title>A reference genome for the long-term kleptoplast-retaining sea slug Elysia crispata morphotype clarki.</title>
        <authorList>
            <person name="Eastman K.E."/>
            <person name="Pendleton A.L."/>
            <person name="Shaikh M.A."/>
            <person name="Suttiyut T."/>
            <person name="Ogas R."/>
            <person name="Tomko P."/>
            <person name="Gavelis G."/>
            <person name="Widhalm J.R."/>
            <person name="Wisecaver J.H."/>
        </authorList>
    </citation>
    <scope>NUCLEOTIDE SEQUENCE</scope>
    <source>
        <strain evidence="6">ECLA1</strain>
    </source>
</reference>
<evidence type="ECO:0000313" key="6">
    <source>
        <dbReference type="EMBL" id="KAK3757955.1"/>
    </source>
</evidence>
<comment type="caution">
    <text evidence="6">The sequence shown here is derived from an EMBL/GenBank/DDBJ whole genome shotgun (WGS) entry which is preliminary data.</text>
</comment>
<evidence type="ECO:0000256" key="4">
    <source>
        <dbReference type="SAM" id="MobiDB-lite"/>
    </source>
</evidence>
<dbReference type="AlphaFoldDB" id="A0AAE0YVQ7"/>
<dbReference type="EMBL" id="JAWDGP010005302">
    <property type="protein sequence ID" value="KAK3757955.1"/>
    <property type="molecule type" value="Genomic_DNA"/>
</dbReference>
<dbReference type="Proteomes" id="UP001283361">
    <property type="component" value="Unassembled WGS sequence"/>
</dbReference>
<evidence type="ECO:0000259" key="5">
    <source>
        <dbReference type="PROSITE" id="PS50158"/>
    </source>
</evidence>
<evidence type="ECO:0000313" key="7">
    <source>
        <dbReference type="Proteomes" id="UP001283361"/>
    </source>
</evidence>